<proteinExistence type="predicted"/>
<dbReference type="EnsemblMetazoa" id="AATE002339-RA">
    <property type="protein sequence ID" value="AATE002339-PA.1"/>
    <property type="gene ID" value="AATE002339"/>
</dbReference>
<accession>A0A182INA4</accession>
<reference evidence="2" key="1">
    <citation type="submission" date="2022-08" db="UniProtKB">
        <authorList>
            <consortium name="EnsemblMetazoa"/>
        </authorList>
    </citation>
    <scope>IDENTIFICATION</scope>
    <source>
        <strain evidence="2">EBRO</strain>
    </source>
</reference>
<feature type="region of interest" description="Disordered" evidence="1">
    <location>
        <begin position="83"/>
        <end position="110"/>
    </location>
</feature>
<feature type="compositionally biased region" description="Basic and acidic residues" evidence="1">
    <location>
        <begin position="1"/>
        <end position="21"/>
    </location>
</feature>
<protein>
    <submittedName>
        <fullName evidence="2">Uncharacterized protein</fullName>
    </submittedName>
</protein>
<organism evidence="2">
    <name type="scientific">Anopheles atroparvus</name>
    <name type="common">European mosquito</name>
    <dbReference type="NCBI Taxonomy" id="41427"/>
    <lineage>
        <taxon>Eukaryota</taxon>
        <taxon>Metazoa</taxon>
        <taxon>Ecdysozoa</taxon>
        <taxon>Arthropoda</taxon>
        <taxon>Hexapoda</taxon>
        <taxon>Insecta</taxon>
        <taxon>Pterygota</taxon>
        <taxon>Neoptera</taxon>
        <taxon>Endopterygota</taxon>
        <taxon>Diptera</taxon>
        <taxon>Nematocera</taxon>
        <taxon>Culicoidea</taxon>
        <taxon>Culicidae</taxon>
        <taxon>Anophelinae</taxon>
        <taxon>Anopheles</taxon>
    </lineage>
</organism>
<feature type="region of interest" description="Disordered" evidence="1">
    <location>
        <begin position="1"/>
        <end position="22"/>
    </location>
</feature>
<name>A0A182INA4_ANOAO</name>
<sequence length="175" mass="19202">MANRWEMEQNRRRGRTLDRHGASRVKVRPRCWPSDAMRLQLRKTGVSSTQLELAASGGNEISVGMGSGATVVVVGRSVTVHELASPGRHTNSRSENTNPRRQERSRARPSKQLTYLVQSSGCSILPRTMPRHMSPGSGYGSPSLRHVRWLPGTQVISSRSKIESTGQVSSVATSL</sequence>
<dbReference type="VEuPathDB" id="VectorBase:AATE002339"/>
<dbReference type="AlphaFoldDB" id="A0A182INA4"/>
<evidence type="ECO:0000256" key="1">
    <source>
        <dbReference type="SAM" id="MobiDB-lite"/>
    </source>
</evidence>
<evidence type="ECO:0000313" key="2">
    <source>
        <dbReference type="EnsemblMetazoa" id="AATE002339-PA.1"/>
    </source>
</evidence>